<feature type="transmembrane region" description="Helical" evidence="2">
    <location>
        <begin position="12"/>
        <end position="30"/>
    </location>
</feature>
<evidence type="ECO:0000313" key="4">
    <source>
        <dbReference type="Proteomes" id="UP000001823"/>
    </source>
</evidence>
<dbReference type="KEGG" id="cpf:CPF_1095"/>
<feature type="transmembrane region" description="Helical" evidence="2">
    <location>
        <begin position="340"/>
        <end position="373"/>
    </location>
</feature>
<evidence type="ECO:0000256" key="2">
    <source>
        <dbReference type="SAM" id="Phobius"/>
    </source>
</evidence>
<dbReference type="RefSeq" id="WP_011590562.1">
    <property type="nucleotide sequence ID" value="NC_008261.1"/>
</dbReference>
<protein>
    <submittedName>
        <fullName evidence="3">Membrane protein</fullName>
    </submittedName>
</protein>
<feature type="transmembrane region" description="Helical" evidence="2">
    <location>
        <begin position="203"/>
        <end position="223"/>
    </location>
</feature>
<accession>A0A0H2YT74</accession>
<keyword evidence="2" id="KW-1133">Transmembrane helix</keyword>
<dbReference type="eggNOG" id="ENOG502Z7JR">
    <property type="taxonomic scope" value="Bacteria"/>
</dbReference>
<evidence type="ECO:0000256" key="1">
    <source>
        <dbReference type="SAM" id="Coils"/>
    </source>
</evidence>
<gene>
    <name evidence="3" type="ordered locus">CPF_1095</name>
</gene>
<keyword evidence="4" id="KW-1185">Reference proteome</keyword>
<keyword evidence="2" id="KW-0812">Transmembrane</keyword>
<feature type="transmembrane region" description="Helical" evidence="2">
    <location>
        <begin position="249"/>
        <end position="274"/>
    </location>
</feature>
<reference evidence="3 4" key="1">
    <citation type="journal article" date="2006" name="Genome Res.">
        <title>Skewed genomic variability in strains of the toxigenic bacterial pathogen, Clostridium perfringens.</title>
        <authorList>
            <person name="Myers G.S."/>
            <person name="Rasko D.A."/>
            <person name="Cheung J.K."/>
            <person name="Ravel J."/>
            <person name="Seshadri R."/>
            <person name="Deboy R.T."/>
            <person name="Ren Q."/>
            <person name="Varga J."/>
            <person name="Awad M.M."/>
            <person name="Brinkac L.M."/>
            <person name="Daugherty S.C."/>
            <person name="Haft D.H."/>
            <person name="Dodson R.J."/>
            <person name="Madupu R."/>
            <person name="Nelson W.C."/>
            <person name="Rosovitz M.J."/>
            <person name="Sullivan S.A."/>
            <person name="Khouri H."/>
            <person name="Dimitrov G.I."/>
            <person name="Watkins K.L."/>
            <person name="Mulligan S."/>
            <person name="Benton J."/>
            <person name="Radune D."/>
            <person name="Fisher D.J."/>
            <person name="Atkins H.S."/>
            <person name="Hiscox T."/>
            <person name="Jost B.H."/>
            <person name="Billington S.J."/>
            <person name="Songer J.G."/>
            <person name="McClane B.A."/>
            <person name="Titball R.W."/>
            <person name="Rood J.I."/>
            <person name="Melville S.B."/>
            <person name="Paulsen I.T."/>
        </authorList>
    </citation>
    <scope>NUCLEOTIDE SEQUENCE [LARGE SCALE GENOMIC DNA]</scope>
    <source>
        <strain evidence="4">ATCC 13124 / DSM 756 / JCM 1290 / NCIMB 6125 / NCTC 8237 / S 107 / Type A</strain>
    </source>
</reference>
<dbReference type="AlphaFoldDB" id="A0A0H2YT74"/>
<evidence type="ECO:0000313" key="3">
    <source>
        <dbReference type="EMBL" id="ABG84211.1"/>
    </source>
</evidence>
<name>A0A0H2YT74_CLOP1</name>
<proteinExistence type="predicted"/>
<keyword evidence="1" id="KW-0175">Coiled coil</keyword>
<dbReference type="EMBL" id="CP000246">
    <property type="protein sequence ID" value="ABG84211.1"/>
    <property type="molecule type" value="Genomic_DNA"/>
</dbReference>
<keyword evidence="2" id="KW-0472">Membrane</keyword>
<dbReference type="HOGENOM" id="CLU_053486_0_0_9"/>
<dbReference type="STRING" id="195103.CPF_1095"/>
<feature type="coiled-coil region" evidence="1">
    <location>
        <begin position="54"/>
        <end position="81"/>
    </location>
</feature>
<dbReference type="PaxDb" id="195103-CPF_1095"/>
<feature type="transmembrane region" description="Helical" evidence="2">
    <location>
        <begin position="393"/>
        <end position="414"/>
    </location>
</feature>
<dbReference type="Proteomes" id="UP000001823">
    <property type="component" value="Chromosome"/>
</dbReference>
<sequence>MSIKKGEWEKLFRNPVLIVLIGIFLIYNFILIKDNSYIKEGLEETNKLISQVGYKVDENMLKKLENMYDEKMKDLNELTERKLHKTFESMDEFLANKDFHNWTYEEKVFSKEDMDLINQLSAINLYKNITPEFIHRIESLDSEKMAESNINKYGFKGEAANLVRKNYEDLGKRLQELKSNGEHKNLFFFGESYRTQNLLYKKVIGACLIEIMILVVLGVVFLINYERENKTLGLVSATKRGRNLIKDKAIVGLMYSILVAIIILVITLIVYFSVFDYSKIWNVPISSALNWEVGPHISWYNLTVLQNLLLSIGVVLIISLISGGISLSLCLFLKSSYKAFFAFFILFGGLFMLPGLFSMSSKLVIWSYFNIFVLTLNPQKWFAEAGALLTSKYYIEGTLISNGIIVTIISLILIKRFKKVDIL</sequence>
<organism evidence="3 4">
    <name type="scientific">Clostridium perfringens (strain ATCC 13124 / DSM 756 / JCM 1290 / NCIMB 6125 / NCTC 8237 / Type A)</name>
    <dbReference type="NCBI Taxonomy" id="195103"/>
    <lineage>
        <taxon>Bacteria</taxon>
        <taxon>Bacillati</taxon>
        <taxon>Bacillota</taxon>
        <taxon>Clostridia</taxon>
        <taxon>Eubacteriales</taxon>
        <taxon>Clostridiaceae</taxon>
        <taxon>Clostridium</taxon>
    </lineage>
</organism>
<feature type="transmembrane region" description="Helical" evidence="2">
    <location>
        <begin position="308"/>
        <end position="333"/>
    </location>
</feature>